<reference evidence="2 3" key="1">
    <citation type="journal article" date="2024" name="Chem. Sci.">
        <title>Discovery of megapolipeptins by genome mining of a Burkholderiales bacteria collection.</title>
        <authorList>
            <person name="Paulo B.S."/>
            <person name="Recchia M.J.J."/>
            <person name="Lee S."/>
            <person name="Fergusson C.H."/>
            <person name="Romanowski S.B."/>
            <person name="Hernandez A."/>
            <person name="Krull N."/>
            <person name="Liu D.Y."/>
            <person name="Cavanagh H."/>
            <person name="Bos A."/>
            <person name="Gray C.A."/>
            <person name="Murphy B.T."/>
            <person name="Linington R.G."/>
            <person name="Eustaquio A.S."/>
        </authorList>
    </citation>
    <scope>NUCLEOTIDE SEQUENCE [LARGE SCALE GENOMIC DNA]</scope>
    <source>
        <strain evidence="2 3">RL21-008-BIB-A</strain>
    </source>
</reference>
<evidence type="ECO:0000313" key="3">
    <source>
        <dbReference type="Proteomes" id="UP001629246"/>
    </source>
</evidence>
<feature type="region of interest" description="Disordered" evidence="1">
    <location>
        <begin position="95"/>
        <end position="121"/>
    </location>
</feature>
<accession>A0ABW9A3G0</accession>
<dbReference type="Proteomes" id="UP001629246">
    <property type="component" value="Unassembled WGS sequence"/>
</dbReference>
<evidence type="ECO:0000313" key="2">
    <source>
        <dbReference type="EMBL" id="MFL9923183.1"/>
    </source>
</evidence>
<feature type="compositionally biased region" description="Low complexity" evidence="1">
    <location>
        <begin position="95"/>
        <end position="119"/>
    </location>
</feature>
<name>A0ABW9A3G0_9BURK</name>
<keyword evidence="3" id="KW-1185">Reference proteome</keyword>
<evidence type="ECO:0000256" key="1">
    <source>
        <dbReference type="SAM" id="MobiDB-lite"/>
    </source>
</evidence>
<dbReference type="EMBL" id="JAQQFM010000001">
    <property type="protein sequence ID" value="MFL9923183.1"/>
    <property type="molecule type" value="Genomic_DNA"/>
</dbReference>
<dbReference type="RefSeq" id="WP_408154549.1">
    <property type="nucleotide sequence ID" value="NZ_JAQQFM010000001.1"/>
</dbReference>
<sequence>MNSSKTKRWVGNVEGLKPEYLKGVTGQMDSYGDRVQFSLVGSGQKPHYEVINSFDKKMAFDANHHLHRAEEQEFAQGNTTPVYTLEQIKRIIASGGSRTAAPRAARSSTPRSASSGARPVTAAARAKEAIDSEKYAYFKANRHMLPEGINLHSEEISGLMLKGMSAEQAFEDVIKRNFD</sequence>
<comment type="caution">
    <text evidence="2">The sequence shown here is derived from an EMBL/GenBank/DDBJ whole genome shotgun (WGS) entry which is preliminary data.</text>
</comment>
<proteinExistence type="predicted"/>
<organism evidence="2 3">
    <name type="scientific">Herbaspirillum lusitanum</name>
    <dbReference type="NCBI Taxonomy" id="213312"/>
    <lineage>
        <taxon>Bacteria</taxon>
        <taxon>Pseudomonadati</taxon>
        <taxon>Pseudomonadota</taxon>
        <taxon>Betaproteobacteria</taxon>
        <taxon>Burkholderiales</taxon>
        <taxon>Oxalobacteraceae</taxon>
        <taxon>Herbaspirillum</taxon>
    </lineage>
</organism>
<protein>
    <submittedName>
        <fullName evidence="2">Uncharacterized protein</fullName>
    </submittedName>
</protein>
<gene>
    <name evidence="2" type="ORF">PQR62_02815</name>
</gene>